<keyword evidence="1" id="KW-0472">Membrane</keyword>
<evidence type="ECO:0000313" key="2">
    <source>
        <dbReference type="EMBL" id="RSX54415.1"/>
    </source>
</evidence>
<feature type="transmembrane region" description="Helical" evidence="1">
    <location>
        <begin position="39"/>
        <end position="72"/>
    </location>
</feature>
<dbReference type="EMBL" id="QXGL01000001">
    <property type="protein sequence ID" value="RSX54415.1"/>
    <property type="molecule type" value="Genomic_DNA"/>
</dbReference>
<dbReference type="Proteomes" id="UP000287533">
    <property type="component" value="Unassembled WGS sequence"/>
</dbReference>
<sequence>MVTLAILRVACVSNCRERRVLQKLWQESPVCDDDAWLDLYFALIAYFVMIVLGNVVLGNVVFGNVVLGAGFLQLTLRVRLTFVTRSVTGSAMYCRDRDQWILLDWISLLSIVIVRALVPCHHPRLCMRFVYTLYIRRLSTVHTIPCDAVARPSSARIIAESSRNPHRTVANHCQTVVSCRHIDLALSPISVSFKSN</sequence>
<dbReference type="AlphaFoldDB" id="A0A430FNL0"/>
<reference evidence="2 3" key="1">
    <citation type="submission" date="2018-09" db="EMBL/GenBank/DDBJ databases">
        <title>Characterization of the phylogenetic diversity of five novel species belonging to the genus Bifidobacterium.</title>
        <authorList>
            <person name="Lugli G.A."/>
            <person name="Duranti S."/>
            <person name="Milani C."/>
        </authorList>
    </citation>
    <scope>NUCLEOTIDE SEQUENCE [LARGE SCALE GENOMIC DNA]</scope>
    <source>
        <strain evidence="2 3">2034B</strain>
    </source>
</reference>
<keyword evidence="3" id="KW-1185">Reference proteome</keyword>
<organism evidence="2 3">
    <name type="scientific">Bifidobacterium goeldii</name>
    <dbReference type="NCBI Taxonomy" id="2306975"/>
    <lineage>
        <taxon>Bacteria</taxon>
        <taxon>Bacillati</taxon>
        <taxon>Actinomycetota</taxon>
        <taxon>Actinomycetes</taxon>
        <taxon>Bifidobacteriales</taxon>
        <taxon>Bifidobacteriaceae</taxon>
        <taxon>Bifidobacterium</taxon>
    </lineage>
</organism>
<comment type="caution">
    <text evidence="2">The sequence shown here is derived from an EMBL/GenBank/DDBJ whole genome shotgun (WGS) entry which is preliminary data.</text>
</comment>
<evidence type="ECO:0000256" key="1">
    <source>
        <dbReference type="SAM" id="Phobius"/>
    </source>
</evidence>
<evidence type="ECO:0000313" key="3">
    <source>
        <dbReference type="Proteomes" id="UP000287533"/>
    </source>
</evidence>
<protein>
    <submittedName>
        <fullName evidence="2">Uncharacterized protein</fullName>
    </submittedName>
</protein>
<accession>A0A430FNL0</accession>
<name>A0A430FNL0_9BIFI</name>
<keyword evidence="1" id="KW-1133">Transmembrane helix</keyword>
<feature type="transmembrane region" description="Helical" evidence="1">
    <location>
        <begin position="100"/>
        <end position="118"/>
    </location>
</feature>
<proteinExistence type="predicted"/>
<gene>
    <name evidence="2" type="ORF">D2E25_0723</name>
</gene>
<keyword evidence="1" id="KW-0812">Transmembrane</keyword>